<dbReference type="GO" id="GO:0005874">
    <property type="term" value="C:microtubule"/>
    <property type="evidence" value="ECO:0007669"/>
    <property type="project" value="UniProtKB-KW"/>
</dbReference>
<evidence type="ECO:0000256" key="4">
    <source>
        <dbReference type="ARBA" id="ARBA00022701"/>
    </source>
</evidence>
<feature type="compositionally biased region" description="Polar residues" evidence="6">
    <location>
        <begin position="474"/>
        <end position="489"/>
    </location>
</feature>
<sequence length="566" mass="63277">MAGEIEEPFRLNFQADLLHSGSISFGRFESESLSWERRSIFSHNRYLEEVEKYSKPGTVTEKKAYFEAHFRRKALLKQNSSESHDGGEFPTSSNNDLHDLEESSNGNEDAPYAYFGESPCSSGPSEYNKETEIKQHGKGHVEALYAENGNGSRHVTCFDESPYNSGYDEDSIIQECESQNYEFLSAATQDEPVTNIFDFSVSVPEHVKIDELHQSETVKVMVNSEESIGATLIDEVEQVDVASKANDSSLTSQTPKKDHDTNSGPRKMFSPKVKPASDKKLTRATLNTQVNIDRFQKHNSKEAPKGSMKPKTSESKGLLAKKQKRSHPDLPAPSVVQGIVKDLRSEKTIKARSSSSDKSLPGVWPSVNRPKQTISSSKVHVNQSTAGFSFKTDQRAENRKEARNVHSFKSFYMKIAEKMQAKEVEINQVEAKTLEKQTAEMKQFRRSLNFKATPMPSFYNDSAVGSDERKVKPLSTTANQPRPRSQSAATRRDKNAFKSCVPSDTRPSSATNRRPEKKEQAKKNDTSLTKHKETEPRARNIARKHTKDVHMGSGSKSGRLAVGVAS</sequence>
<evidence type="ECO:0000313" key="9">
    <source>
        <dbReference type="Proteomes" id="UP001172457"/>
    </source>
</evidence>
<comment type="subcellular location">
    <subcellularLocation>
        <location evidence="1">Cytoplasm</location>
        <location evidence="1">Cytoskeleton</location>
    </subcellularLocation>
</comment>
<gene>
    <name evidence="8" type="ORF">OSB04_021537</name>
</gene>
<feature type="compositionally biased region" description="Basic and acidic residues" evidence="6">
    <location>
        <begin position="513"/>
        <end position="538"/>
    </location>
</feature>
<dbReference type="PANTHER" id="PTHR47067">
    <property type="entry name" value="TPX2 (TARGETING PROTEIN FOR XKLP2) PROTEIN FAMILY-RELATED"/>
    <property type="match status" value="1"/>
</dbReference>
<evidence type="ECO:0000313" key="8">
    <source>
        <dbReference type="EMBL" id="KAJ9548994.1"/>
    </source>
</evidence>
<evidence type="ECO:0000256" key="3">
    <source>
        <dbReference type="ARBA" id="ARBA00022490"/>
    </source>
</evidence>
<comment type="similarity">
    <text evidence="2">Belongs to the TPX2 family.</text>
</comment>
<dbReference type="InterPro" id="IPR027329">
    <property type="entry name" value="TPX2_C"/>
</dbReference>
<comment type="caution">
    <text evidence="8">The sequence shown here is derived from an EMBL/GenBank/DDBJ whole genome shotgun (WGS) entry which is preliminary data.</text>
</comment>
<feature type="compositionally biased region" description="Basic and acidic residues" evidence="6">
    <location>
        <begin position="294"/>
        <end position="304"/>
    </location>
</feature>
<proteinExistence type="inferred from homology"/>
<accession>A0AA38SW06</accession>
<keyword evidence="4" id="KW-0493">Microtubule</keyword>
<evidence type="ECO:0000256" key="6">
    <source>
        <dbReference type="SAM" id="MobiDB-lite"/>
    </source>
</evidence>
<dbReference type="Pfam" id="PF06886">
    <property type="entry name" value="TPX2"/>
    <property type="match status" value="1"/>
</dbReference>
<keyword evidence="9" id="KW-1185">Reference proteome</keyword>
<dbReference type="Proteomes" id="UP001172457">
    <property type="component" value="Chromosome 5"/>
</dbReference>
<feature type="domain" description="TPX2 C-terminal" evidence="7">
    <location>
        <begin position="388"/>
        <end position="468"/>
    </location>
</feature>
<evidence type="ECO:0000256" key="5">
    <source>
        <dbReference type="ARBA" id="ARBA00023212"/>
    </source>
</evidence>
<feature type="region of interest" description="Disordered" evidence="6">
    <location>
        <begin position="79"/>
        <end position="135"/>
    </location>
</feature>
<keyword evidence="5" id="KW-0206">Cytoskeleton</keyword>
<dbReference type="EMBL" id="JARYMX010000005">
    <property type="protein sequence ID" value="KAJ9548994.1"/>
    <property type="molecule type" value="Genomic_DNA"/>
</dbReference>
<feature type="compositionally biased region" description="Polar residues" evidence="6">
    <location>
        <begin position="245"/>
        <end position="254"/>
    </location>
</feature>
<name>A0AA38SW06_9ASTR</name>
<feature type="compositionally biased region" description="Polar residues" evidence="6">
    <location>
        <begin position="369"/>
        <end position="381"/>
    </location>
</feature>
<organism evidence="8 9">
    <name type="scientific">Centaurea solstitialis</name>
    <name type="common">yellow star-thistle</name>
    <dbReference type="NCBI Taxonomy" id="347529"/>
    <lineage>
        <taxon>Eukaryota</taxon>
        <taxon>Viridiplantae</taxon>
        <taxon>Streptophyta</taxon>
        <taxon>Embryophyta</taxon>
        <taxon>Tracheophyta</taxon>
        <taxon>Spermatophyta</taxon>
        <taxon>Magnoliopsida</taxon>
        <taxon>eudicotyledons</taxon>
        <taxon>Gunneridae</taxon>
        <taxon>Pentapetalae</taxon>
        <taxon>asterids</taxon>
        <taxon>campanulids</taxon>
        <taxon>Asterales</taxon>
        <taxon>Asteraceae</taxon>
        <taxon>Carduoideae</taxon>
        <taxon>Cardueae</taxon>
        <taxon>Centaureinae</taxon>
        <taxon>Centaurea</taxon>
    </lineage>
</organism>
<protein>
    <recommendedName>
        <fullName evidence="7">TPX2 C-terminal domain-containing protein</fullName>
    </recommendedName>
</protein>
<keyword evidence="3" id="KW-0963">Cytoplasm</keyword>
<dbReference type="AlphaFoldDB" id="A0AA38SW06"/>
<dbReference type="PANTHER" id="PTHR47067:SF6">
    <property type="entry name" value="PROTEIN WVD2-LIKE 7"/>
    <property type="match status" value="1"/>
</dbReference>
<feature type="region of interest" description="Disordered" evidence="6">
    <location>
        <begin position="447"/>
        <end position="566"/>
    </location>
</feature>
<evidence type="ECO:0000256" key="1">
    <source>
        <dbReference type="ARBA" id="ARBA00004245"/>
    </source>
</evidence>
<dbReference type="InterPro" id="IPR044216">
    <property type="entry name" value="WDL7"/>
</dbReference>
<reference evidence="8" key="1">
    <citation type="submission" date="2023-03" db="EMBL/GenBank/DDBJ databases">
        <title>Chromosome-scale reference genome and RAD-based genetic map of yellow starthistle (Centaurea solstitialis) reveal putative structural variation and QTLs associated with invader traits.</title>
        <authorList>
            <person name="Reatini B."/>
            <person name="Cang F.A."/>
            <person name="Jiang Q."/>
            <person name="Mckibben M.T.W."/>
            <person name="Barker M.S."/>
            <person name="Rieseberg L.H."/>
            <person name="Dlugosch K.M."/>
        </authorList>
    </citation>
    <scope>NUCLEOTIDE SEQUENCE</scope>
    <source>
        <strain evidence="8">CAN-66</strain>
        <tissue evidence="8">Leaf</tissue>
    </source>
</reference>
<evidence type="ECO:0000256" key="2">
    <source>
        <dbReference type="ARBA" id="ARBA00005885"/>
    </source>
</evidence>
<feature type="region of interest" description="Disordered" evidence="6">
    <location>
        <begin position="244"/>
        <end position="381"/>
    </location>
</feature>
<evidence type="ECO:0000259" key="7">
    <source>
        <dbReference type="Pfam" id="PF06886"/>
    </source>
</evidence>